<keyword evidence="2" id="KW-1185">Reference proteome</keyword>
<comment type="caution">
    <text evidence="1">The sequence shown here is derived from an EMBL/GenBank/DDBJ whole genome shotgun (WGS) entry which is preliminary data.</text>
</comment>
<reference evidence="1 2" key="1">
    <citation type="submission" date="2021-06" db="EMBL/GenBank/DDBJ databases">
        <title>Caerostris extrusa draft genome.</title>
        <authorList>
            <person name="Kono N."/>
            <person name="Arakawa K."/>
        </authorList>
    </citation>
    <scope>NUCLEOTIDE SEQUENCE [LARGE SCALE GENOMIC DNA]</scope>
</reference>
<dbReference type="EMBL" id="BPLR01010271">
    <property type="protein sequence ID" value="GIY38195.1"/>
    <property type="molecule type" value="Genomic_DNA"/>
</dbReference>
<sequence>MVVTDSYSFQPAKGEIHMKFSWKQLSKRYKCPHSSESFGVAGFECHYKRCRVTFHSQRLFHSGGERHQNPSFGYEGFSEMGSLNWRAL</sequence>
<dbReference type="Proteomes" id="UP001054945">
    <property type="component" value="Unassembled WGS sequence"/>
</dbReference>
<accession>A0AAV4T0A6</accession>
<gene>
    <name evidence="1" type="ORF">CEXT_708341</name>
</gene>
<dbReference type="AlphaFoldDB" id="A0AAV4T0A6"/>
<organism evidence="1 2">
    <name type="scientific">Caerostris extrusa</name>
    <name type="common">Bark spider</name>
    <name type="synonym">Caerostris bankana</name>
    <dbReference type="NCBI Taxonomy" id="172846"/>
    <lineage>
        <taxon>Eukaryota</taxon>
        <taxon>Metazoa</taxon>
        <taxon>Ecdysozoa</taxon>
        <taxon>Arthropoda</taxon>
        <taxon>Chelicerata</taxon>
        <taxon>Arachnida</taxon>
        <taxon>Araneae</taxon>
        <taxon>Araneomorphae</taxon>
        <taxon>Entelegynae</taxon>
        <taxon>Araneoidea</taxon>
        <taxon>Araneidae</taxon>
        <taxon>Caerostris</taxon>
    </lineage>
</organism>
<proteinExistence type="predicted"/>
<evidence type="ECO:0008006" key="3">
    <source>
        <dbReference type="Google" id="ProtNLM"/>
    </source>
</evidence>
<protein>
    <recommendedName>
        <fullName evidence="3">C2H2-type domain-containing protein</fullName>
    </recommendedName>
</protein>
<evidence type="ECO:0000313" key="1">
    <source>
        <dbReference type="EMBL" id="GIY38195.1"/>
    </source>
</evidence>
<evidence type="ECO:0000313" key="2">
    <source>
        <dbReference type="Proteomes" id="UP001054945"/>
    </source>
</evidence>
<name>A0AAV4T0A6_CAEEX</name>